<keyword evidence="2 5" id="KW-0227">DNA damage</keyword>
<dbReference type="GO" id="GO:0043161">
    <property type="term" value="P:proteasome-mediated ubiquitin-dependent protein catabolic process"/>
    <property type="evidence" value="ECO:0007669"/>
    <property type="project" value="UniProtKB-UniRule"/>
</dbReference>
<evidence type="ECO:0000256" key="1">
    <source>
        <dbReference type="ARBA" id="ARBA00022737"/>
    </source>
</evidence>
<dbReference type="GO" id="GO:0005654">
    <property type="term" value="C:nucleoplasm"/>
    <property type="evidence" value="ECO:0007669"/>
    <property type="project" value="TreeGrafter"/>
</dbReference>
<dbReference type="EMBL" id="HBFR01003072">
    <property type="protein sequence ID" value="CAD8874926.1"/>
    <property type="molecule type" value="Transcribed_RNA"/>
</dbReference>
<evidence type="ECO:0000256" key="5">
    <source>
        <dbReference type="RuleBase" id="RU367049"/>
    </source>
</evidence>
<evidence type="ECO:0000259" key="7">
    <source>
        <dbReference type="PROSITE" id="PS50030"/>
    </source>
</evidence>
<reference evidence="9" key="1">
    <citation type="submission" date="2021-01" db="EMBL/GenBank/DDBJ databases">
        <authorList>
            <person name="Corre E."/>
            <person name="Pelletier E."/>
            <person name="Niang G."/>
            <person name="Scheremetjew M."/>
            <person name="Finn R."/>
            <person name="Kale V."/>
            <person name="Holt S."/>
            <person name="Cochrane G."/>
            <person name="Meng A."/>
            <person name="Brown T."/>
            <person name="Cohen L."/>
        </authorList>
    </citation>
    <scope>NUCLEOTIDE SEQUENCE</scope>
    <source>
        <strain evidence="9">308</strain>
    </source>
</reference>
<dbReference type="PRINTS" id="PR01839">
    <property type="entry name" value="RAD23PROTEIN"/>
</dbReference>
<keyword evidence="5" id="KW-0963">Cytoplasm</keyword>
<sequence length="484" mass="49281">MKVTVKTLKGGKFVVDVEGDNDGADSSIADFKKIIETSHPEFPASQMKLIKSGKILKDSDTLGSAGIKNPQDFIVCMITKVKKAAAPPAASAPTPTPTPATQIPTTPTPAAISSTSTTATTSESSAATPAPSAASSSSATPAVTTSESSTATAPAAQPAPAAPPASTETSSEFPTEVIENLKNMGFPEPEIIACLRAARGNPDVAVEFLTGGIPAAAMASLTSPQTRTPPSVGSSTTSGGGSGSGTPLAALRSHPQFDDLRRLVQNNPQSLQAVLAQIGQQSPELLQEINGNQAAFIEMMNEPVAANSTNPAAAPPRPNIPAGGPPTGMLENLGMADPAQMSQLLASLSPNELQDMATMMGLTPEQLRATLSMISNMPQDQFQQQMMQALGQGGMGMGREGGGRGGGHILELTEEEMAAVNRLTEMGFDRTEAAQAFIACDKNEALAANLLMDSATQDGGLGGMGGGGGGSDPSSESGGDDMYD</sequence>
<dbReference type="CDD" id="cd14281">
    <property type="entry name" value="UBA2_Rad23_like"/>
    <property type="match status" value="1"/>
</dbReference>
<dbReference type="GO" id="GO:0003684">
    <property type="term" value="F:damaged DNA binding"/>
    <property type="evidence" value="ECO:0007669"/>
    <property type="project" value="UniProtKB-UniRule"/>
</dbReference>
<evidence type="ECO:0000256" key="2">
    <source>
        <dbReference type="ARBA" id="ARBA00022763"/>
    </source>
</evidence>
<feature type="region of interest" description="Disordered" evidence="6">
    <location>
        <begin position="221"/>
        <end position="251"/>
    </location>
</feature>
<comment type="function">
    <text evidence="5">Multiubiquitin chain receptor involved in modulation of proteasomal degradation. Involved in nucleotide excision repair.</text>
</comment>
<keyword evidence="1" id="KW-0677">Repeat</keyword>
<dbReference type="Gene3D" id="1.10.8.10">
    <property type="entry name" value="DNA helicase RuvA subunit, C-terminal domain"/>
    <property type="match status" value="2"/>
</dbReference>
<protein>
    <recommendedName>
        <fullName evidence="5">UV excision repair protein RAD23</fullName>
    </recommendedName>
</protein>
<evidence type="ECO:0000256" key="3">
    <source>
        <dbReference type="ARBA" id="ARBA00023204"/>
    </source>
</evidence>
<dbReference type="FunFam" id="1.10.8.10:FF:000003">
    <property type="entry name" value="UV excision repair protein RAD23 homolog"/>
    <property type="match status" value="1"/>
</dbReference>
<feature type="compositionally biased region" description="Gly residues" evidence="6">
    <location>
        <begin position="459"/>
        <end position="471"/>
    </location>
</feature>
<feature type="domain" description="Ubiquitin-like" evidence="8">
    <location>
        <begin position="1"/>
        <end position="69"/>
    </location>
</feature>
<dbReference type="InterPro" id="IPR006636">
    <property type="entry name" value="STI1_HS-bd"/>
</dbReference>
<dbReference type="InterPro" id="IPR000626">
    <property type="entry name" value="Ubiquitin-like_dom"/>
</dbReference>
<dbReference type="SUPFAM" id="SSF54236">
    <property type="entry name" value="Ubiquitin-like"/>
    <property type="match status" value="1"/>
</dbReference>
<dbReference type="InterPro" id="IPR009060">
    <property type="entry name" value="UBA-like_sf"/>
</dbReference>
<feature type="compositionally biased region" description="Low complexity" evidence="6">
    <location>
        <begin position="228"/>
        <end position="237"/>
    </location>
</feature>
<feature type="compositionally biased region" description="Low complexity" evidence="6">
    <location>
        <begin position="87"/>
        <end position="171"/>
    </location>
</feature>
<evidence type="ECO:0000313" key="9">
    <source>
        <dbReference type="EMBL" id="CAD8874926.1"/>
    </source>
</evidence>
<dbReference type="SUPFAM" id="SSF101238">
    <property type="entry name" value="XPC-binding domain"/>
    <property type="match status" value="1"/>
</dbReference>
<dbReference type="SMART" id="SM00727">
    <property type="entry name" value="STI1"/>
    <property type="match status" value="1"/>
</dbReference>
<evidence type="ECO:0000256" key="6">
    <source>
        <dbReference type="SAM" id="MobiDB-lite"/>
    </source>
</evidence>
<dbReference type="GO" id="GO:0070628">
    <property type="term" value="F:proteasome binding"/>
    <property type="evidence" value="ECO:0007669"/>
    <property type="project" value="TreeGrafter"/>
</dbReference>
<proteinExistence type="inferred from homology"/>
<evidence type="ECO:0000256" key="4">
    <source>
        <dbReference type="ARBA" id="ARBA00023242"/>
    </source>
</evidence>
<dbReference type="GO" id="GO:0006289">
    <property type="term" value="P:nucleotide-excision repair"/>
    <property type="evidence" value="ECO:0007669"/>
    <property type="project" value="UniProtKB-UniRule"/>
</dbReference>
<dbReference type="InterPro" id="IPR015360">
    <property type="entry name" value="XPC-bd"/>
</dbReference>
<feature type="domain" description="UBA" evidence="7">
    <location>
        <begin position="411"/>
        <end position="454"/>
    </location>
</feature>
<dbReference type="InterPro" id="IPR036353">
    <property type="entry name" value="XPC-bd_sf"/>
</dbReference>
<dbReference type="GO" id="GO:0043130">
    <property type="term" value="F:ubiquitin binding"/>
    <property type="evidence" value="ECO:0007669"/>
    <property type="project" value="UniProtKB-UniRule"/>
</dbReference>
<dbReference type="SUPFAM" id="SSF46934">
    <property type="entry name" value="UBA-like"/>
    <property type="match status" value="2"/>
</dbReference>
<feature type="region of interest" description="Disordered" evidence="6">
    <location>
        <begin position="87"/>
        <end position="173"/>
    </location>
</feature>
<dbReference type="CDD" id="cd01805">
    <property type="entry name" value="Ubl_Rad23"/>
    <property type="match status" value="1"/>
</dbReference>
<dbReference type="Pfam" id="PF09280">
    <property type="entry name" value="XPC-binding"/>
    <property type="match status" value="1"/>
</dbReference>
<dbReference type="InterPro" id="IPR015940">
    <property type="entry name" value="UBA"/>
</dbReference>
<dbReference type="SMART" id="SM00213">
    <property type="entry name" value="UBQ"/>
    <property type="match status" value="1"/>
</dbReference>
<dbReference type="GO" id="GO:0005829">
    <property type="term" value="C:cytosol"/>
    <property type="evidence" value="ECO:0007669"/>
    <property type="project" value="TreeGrafter"/>
</dbReference>
<comment type="subcellular location">
    <subcellularLocation>
        <location evidence="5">Nucleus</location>
    </subcellularLocation>
    <subcellularLocation>
        <location evidence="5">Cytoplasm</location>
    </subcellularLocation>
</comment>
<dbReference type="Gene3D" id="1.10.10.540">
    <property type="entry name" value="XPC-binding domain"/>
    <property type="match status" value="1"/>
</dbReference>
<keyword evidence="4 5" id="KW-0539">Nucleus</keyword>
<dbReference type="GO" id="GO:0031593">
    <property type="term" value="F:polyubiquitin modification-dependent protein binding"/>
    <property type="evidence" value="ECO:0007669"/>
    <property type="project" value="UniProtKB-UniRule"/>
</dbReference>
<dbReference type="InterPro" id="IPR029071">
    <property type="entry name" value="Ubiquitin-like_domsf"/>
</dbReference>
<dbReference type="Pfam" id="PF00627">
    <property type="entry name" value="UBA"/>
    <property type="match status" value="2"/>
</dbReference>
<gene>
    <name evidence="9" type="ORF">CHYS00102_LOCUS2101</name>
</gene>
<accession>A0A7S1FMD0</accession>
<organism evidence="9">
    <name type="scientific">Corethron hystrix</name>
    <dbReference type="NCBI Taxonomy" id="216773"/>
    <lineage>
        <taxon>Eukaryota</taxon>
        <taxon>Sar</taxon>
        <taxon>Stramenopiles</taxon>
        <taxon>Ochrophyta</taxon>
        <taxon>Bacillariophyta</taxon>
        <taxon>Coscinodiscophyceae</taxon>
        <taxon>Corethrophycidae</taxon>
        <taxon>Corethrales</taxon>
        <taxon>Corethraceae</taxon>
        <taxon>Corethron</taxon>
    </lineage>
</organism>
<dbReference type="PANTHER" id="PTHR10621:SF0">
    <property type="entry name" value="UV EXCISION REPAIR PROTEIN RAD23"/>
    <property type="match status" value="1"/>
</dbReference>
<dbReference type="FunFam" id="1.10.10.540:FF:000001">
    <property type="entry name" value="UV excision repair protein RAD23 B"/>
    <property type="match status" value="1"/>
</dbReference>
<name>A0A7S1FMD0_9STRA</name>
<dbReference type="FunFam" id="1.10.8.10:FF:000002">
    <property type="entry name" value="UV excision repair protein RAD23 homolog"/>
    <property type="match status" value="1"/>
</dbReference>
<feature type="domain" description="UBA" evidence="7">
    <location>
        <begin position="172"/>
        <end position="212"/>
    </location>
</feature>
<dbReference type="PROSITE" id="PS50030">
    <property type="entry name" value="UBA"/>
    <property type="match status" value="2"/>
</dbReference>
<keyword evidence="3 5" id="KW-0234">DNA repair</keyword>
<feature type="region of interest" description="Disordered" evidence="6">
    <location>
        <begin position="458"/>
        <end position="484"/>
    </location>
</feature>
<evidence type="ECO:0000259" key="8">
    <source>
        <dbReference type="PROSITE" id="PS50053"/>
    </source>
</evidence>
<dbReference type="Gene3D" id="3.10.20.90">
    <property type="entry name" value="Phosphatidylinositol 3-kinase Catalytic Subunit, Chain A, domain 1"/>
    <property type="match status" value="1"/>
</dbReference>
<comment type="similarity">
    <text evidence="5">Belongs to the RAD23 family.</text>
</comment>
<dbReference type="PANTHER" id="PTHR10621">
    <property type="entry name" value="UV EXCISION REPAIR PROTEIN RAD23"/>
    <property type="match status" value="1"/>
</dbReference>
<dbReference type="InterPro" id="IPR004806">
    <property type="entry name" value="Rad23"/>
</dbReference>
<dbReference type="Pfam" id="PF00240">
    <property type="entry name" value="ubiquitin"/>
    <property type="match status" value="1"/>
</dbReference>
<dbReference type="PROSITE" id="PS50053">
    <property type="entry name" value="UBIQUITIN_2"/>
    <property type="match status" value="1"/>
</dbReference>
<dbReference type="SMART" id="SM00165">
    <property type="entry name" value="UBA"/>
    <property type="match status" value="2"/>
</dbReference>
<dbReference type="AlphaFoldDB" id="A0A7S1FMD0"/>